<dbReference type="InterPro" id="IPR011992">
    <property type="entry name" value="EF-hand-dom_pair"/>
</dbReference>
<name>A0A8B6BJ02_MYTGA</name>
<dbReference type="Proteomes" id="UP000596742">
    <property type="component" value="Unassembled WGS sequence"/>
</dbReference>
<reference evidence="4" key="1">
    <citation type="submission" date="2018-11" db="EMBL/GenBank/DDBJ databases">
        <authorList>
            <person name="Alioto T."/>
            <person name="Alioto T."/>
        </authorList>
    </citation>
    <scope>NUCLEOTIDE SEQUENCE</scope>
</reference>
<keyword evidence="5" id="KW-1185">Reference proteome</keyword>
<evidence type="ECO:0000313" key="4">
    <source>
        <dbReference type="EMBL" id="VDH90702.1"/>
    </source>
</evidence>
<keyword evidence="1" id="KW-0106">Calcium</keyword>
<feature type="domain" description="EF-hand" evidence="3">
    <location>
        <begin position="46"/>
        <end position="81"/>
    </location>
</feature>
<feature type="chain" id="PRO_5032325285" description="EF-hand domain-containing protein" evidence="2">
    <location>
        <begin position="17"/>
        <end position="125"/>
    </location>
</feature>
<protein>
    <recommendedName>
        <fullName evidence="3">EF-hand domain-containing protein</fullName>
    </recommendedName>
</protein>
<dbReference type="EMBL" id="UYJE01000172">
    <property type="protein sequence ID" value="VDH90702.1"/>
    <property type="molecule type" value="Genomic_DNA"/>
</dbReference>
<dbReference type="OrthoDB" id="6197284at2759"/>
<dbReference type="AlphaFoldDB" id="A0A8B6BJ02"/>
<evidence type="ECO:0000313" key="5">
    <source>
        <dbReference type="Proteomes" id="UP000596742"/>
    </source>
</evidence>
<dbReference type="InterPro" id="IPR018247">
    <property type="entry name" value="EF_Hand_1_Ca_BS"/>
</dbReference>
<dbReference type="InterPro" id="IPR002048">
    <property type="entry name" value="EF_hand_dom"/>
</dbReference>
<dbReference type="PROSITE" id="PS00018">
    <property type="entry name" value="EF_HAND_1"/>
    <property type="match status" value="1"/>
</dbReference>
<gene>
    <name evidence="4" type="ORF">MGAL_10B011528</name>
</gene>
<organism evidence="4 5">
    <name type="scientific">Mytilus galloprovincialis</name>
    <name type="common">Mediterranean mussel</name>
    <dbReference type="NCBI Taxonomy" id="29158"/>
    <lineage>
        <taxon>Eukaryota</taxon>
        <taxon>Metazoa</taxon>
        <taxon>Spiralia</taxon>
        <taxon>Lophotrochozoa</taxon>
        <taxon>Mollusca</taxon>
        <taxon>Bivalvia</taxon>
        <taxon>Autobranchia</taxon>
        <taxon>Pteriomorphia</taxon>
        <taxon>Mytilida</taxon>
        <taxon>Mytiloidea</taxon>
        <taxon>Mytilidae</taxon>
        <taxon>Mytilinae</taxon>
        <taxon>Mytilus</taxon>
    </lineage>
</organism>
<dbReference type="Gene3D" id="1.10.238.10">
    <property type="entry name" value="EF-hand"/>
    <property type="match status" value="1"/>
</dbReference>
<evidence type="ECO:0000259" key="3">
    <source>
        <dbReference type="PROSITE" id="PS50222"/>
    </source>
</evidence>
<dbReference type="SUPFAM" id="SSF47473">
    <property type="entry name" value="EF-hand"/>
    <property type="match status" value="1"/>
</dbReference>
<evidence type="ECO:0000256" key="1">
    <source>
        <dbReference type="ARBA" id="ARBA00022837"/>
    </source>
</evidence>
<proteinExistence type="predicted"/>
<dbReference type="GO" id="GO:0005509">
    <property type="term" value="F:calcium ion binding"/>
    <property type="evidence" value="ECO:0007669"/>
    <property type="project" value="InterPro"/>
</dbReference>
<evidence type="ECO:0000256" key="2">
    <source>
        <dbReference type="SAM" id="SignalP"/>
    </source>
</evidence>
<dbReference type="PROSITE" id="PS50222">
    <property type="entry name" value="EF_HAND_2"/>
    <property type="match status" value="1"/>
</dbReference>
<sequence>MKTLILFCCLVAAIFASPFKFKFKEGSAIYDAVAHTASMVHKRDTVKRDAMAMAFRWIDTDRDGHINGNEFAAFYANAHIPGLDYSRSRWRQIFNLAIPQIDTNGNEELEIGEFRSLAEHGLRGY</sequence>
<keyword evidence="2" id="KW-0732">Signal</keyword>
<feature type="signal peptide" evidence="2">
    <location>
        <begin position="1"/>
        <end position="16"/>
    </location>
</feature>
<comment type="caution">
    <text evidence="4">The sequence shown here is derived from an EMBL/GenBank/DDBJ whole genome shotgun (WGS) entry which is preliminary data.</text>
</comment>
<accession>A0A8B6BJ02</accession>